<reference evidence="11" key="1">
    <citation type="submission" date="2021-01" db="EMBL/GenBank/DDBJ databases">
        <authorList>
            <person name="Corre E."/>
            <person name="Pelletier E."/>
            <person name="Niang G."/>
            <person name="Scheremetjew M."/>
            <person name="Finn R."/>
            <person name="Kale V."/>
            <person name="Holt S."/>
            <person name="Cochrane G."/>
            <person name="Meng A."/>
            <person name="Brown T."/>
            <person name="Cohen L."/>
        </authorList>
    </citation>
    <scope>NUCLEOTIDE SEQUENCE</scope>
    <source>
        <strain evidence="11">CCAP 955/1</strain>
    </source>
</reference>
<evidence type="ECO:0000313" key="11">
    <source>
        <dbReference type="EMBL" id="CAE0273182.1"/>
    </source>
</evidence>
<keyword evidence="5 10" id="KW-0812">Transmembrane</keyword>
<dbReference type="EMBL" id="HBIC01003757">
    <property type="protein sequence ID" value="CAE0273182.1"/>
    <property type="molecule type" value="Transcribed_RNA"/>
</dbReference>
<name>A0A7S3LZI6_9STRA</name>
<dbReference type="UniPathway" id="UPA00378"/>
<evidence type="ECO:0000256" key="6">
    <source>
        <dbReference type="ARBA" id="ARBA00022729"/>
    </source>
</evidence>
<evidence type="ECO:0000256" key="5">
    <source>
        <dbReference type="ARBA" id="ARBA00022692"/>
    </source>
</evidence>
<dbReference type="AlphaFoldDB" id="A0A7S3LZI6"/>
<dbReference type="PANTHER" id="PTHR21049:SF0">
    <property type="entry name" value="DOLICHYL-DIPHOSPHOOLIGOSACCHARIDE--PROTEIN GLYCOSYLTRANSFERASE SUBUNIT 1"/>
    <property type="match status" value="1"/>
</dbReference>
<evidence type="ECO:0000256" key="7">
    <source>
        <dbReference type="ARBA" id="ARBA00022824"/>
    </source>
</evidence>
<evidence type="ECO:0000256" key="9">
    <source>
        <dbReference type="ARBA" id="ARBA00023136"/>
    </source>
</evidence>
<comment type="subunit">
    <text evidence="10">Component of the oligosaccharyltransferase (OST) complex.</text>
</comment>
<evidence type="ECO:0000256" key="3">
    <source>
        <dbReference type="ARBA" id="ARBA00004922"/>
    </source>
</evidence>
<protein>
    <recommendedName>
        <fullName evidence="10">Dolichyl-diphosphooligosaccharide--protein glycosyltransferase subunit 1</fullName>
    </recommendedName>
</protein>
<gene>
    <name evidence="11" type="ORF">SELO1098_LOCUS2008</name>
</gene>
<feature type="transmembrane region" description="Helical" evidence="10">
    <location>
        <begin position="346"/>
        <end position="368"/>
    </location>
</feature>
<evidence type="ECO:0000256" key="1">
    <source>
        <dbReference type="ARBA" id="ARBA00002791"/>
    </source>
</evidence>
<keyword evidence="8 10" id="KW-1133">Transmembrane helix</keyword>
<comment type="pathway">
    <text evidence="3 10">Protein modification; protein glycosylation.</text>
</comment>
<comment type="function">
    <text evidence="1 10">Subunit of the oligosaccharyl transferase (OST) complex that catalyzes the initial transfer of a defined glycan (Glc(3)Man(9)GlcNAc(2) in eukaryotes) from the lipid carrier dolichol-pyrophosphate to an asparagine residue within an Asn-X-Ser/Thr consensus motif in nascent polypeptide chains, the first step in protein N-glycosylation. N-glycosylation occurs cotranslationally and the complex associates with the Sec61 complex at the channel-forming translocon complex that mediates protein translocation across the endoplasmic reticulum (ER). All subunits are required for a maximal enzyme activity.</text>
</comment>
<keyword evidence="9 10" id="KW-0472">Membrane</keyword>
<evidence type="ECO:0000256" key="10">
    <source>
        <dbReference type="RuleBase" id="RU361143"/>
    </source>
</evidence>
<evidence type="ECO:0000256" key="2">
    <source>
        <dbReference type="ARBA" id="ARBA00004115"/>
    </source>
</evidence>
<dbReference type="InterPro" id="IPR007676">
    <property type="entry name" value="Ribophorin_I"/>
</dbReference>
<comment type="subcellular location">
    <subcellularLocation>
        <location evidence="2 10">Endoplasmic reticulum membrane</location>
        <topology evidence="2 10">Single-pass type I membrane protein</topology>
    </subcellularLocation>
</comment>
<organism evidence="11">
    <name type="scientific">Spumella elongata</name>
    <dbReference type="NCBI Taxonomy" id="89044"/>
    <lineage>
        <taxon>Eukaryota</taxon>
        <taxon>Sar</taxon>
        <taxon>Stramenopiles</taxon>
        <taxon>Ochrophyta</taxon>
        <taxon>Chrysophyceae</taxon>
        <taxon>Chromulinales</taxon>
        <taxon>Chromulinaceae</taxon>
        <taxon>Spumella</taxon>
    </lineage>
</organism>
<dbReference type="GO" id="GO:0018279">
    <property type="term" value="P:protein N-linked glycosylation via asparagine"/>
    <property type="evidence" value="ECO:0007669"/>
    <property type="project" value="TreeGrafter"/>
</dbReference>
<dbReference type="Pfam" id="PF04597">
    <property type="entry name" value="Ribophorin_I"/>
    <property type="match status" value="1"/>
</dbReference>
<keyword evidence="6" id="KW-0732">Signal</keyword>
<accession>A0A7S3LZI6</accession>
<proteinExistence type="inferred from homology"/>
<evidence type="ECO:0000256" key="8">
    <source>
        <dbReference type="ARBA" id="ARBA00022989"/>
    </source>
</evidence>
<dbReference type="PANTHER" id="PTHR21049">
    <property type="entry name" value="RIBOPHORIN I"/>
    <property type="match status" value="1"/>
</dbReference>
<sequence length="392" mass="43675">MSVTSKGNELTVKAPVMNGDYTIFAVEVKESSPSIKVSSVFTSILEPYPAEITQREPQFIRLKDSHYFLSPYATETQKTTVKLASPTVESFTKLAPFTNRGNSLQFGPYENIAPYSASEASVHYLNNFPFAKFSTMTRELEVSHWGSIAVEEIYELQHAGAKLAGGFSRIDYQMMRGGPGASPSFRSVVATLPAQASGIYYRDQIGNISTSTVRHLPDGELELELESRFPIFGGWKTQFYLGYSVPTENWITTDGADRYNLKLDFFTAFDNVWVEDMELKVVLPEGCENIKVNVPYAVEQSSARRFTYLDSELNGGRPVIILRAKNLVSEHDKQVTISYTFAKKRIYVEPLMLVATFFVFFVLCSLLSRTGSAATSTKAKKAATSAAQEETN</sequence>
<dbReference type="GO" id="GO:0008250">
    <property type="term" value="C:oligosaccharyltransferase complex"/>
    <property type="evidence" value="ECO:0007669"/>
    <property type="project" value="UniProtKB-UniRule"/>
</dbReference>
<keyword evidence="7 10" id="KW-0256">Endoplasmic reticulum</keyword>
<comment type="similarity">
    <text evidence="4 10">Belongs to the OST1 family.</text>
</comment>
<evidence type="ECO:0000256" key="4">
    <source>
        <dbReference type="ARBA" id="ARBA00008905"/>
    </source>
</evidence>